<reference evidence="1" key="2">
    <citation type="journal article" date="2023" name="IMA Fungus">
        <title>Comparative genomic study of the Penicillium genus elucidates a diverse pangenome and 15 lateral gene transfer events.</title>
        <authorList>
            <person name="Petersen C."/>
            <person name="Sorensen T."/>
            <person name="Nielsen M.R."/>
            <person name="Sondergaard T.E."/>
            <person name="Sorensen J.L."/>
            <person name="Fitzpatrick D.A."/>
            <person name="Frisvad J.C."/>
            <person name="Nielsen K.L."/>
        </authorList>
    </citation>
    <scope>NUCLEOTIDE SEQUENCE</scope>
    <source>
        <strain evidence="1">IBT 3081</strain>
    </source>
</reference>
<gene>
    <name evidence="1" type="ORF">N7517_009885</name>
</gene>
<dbReference type="GeneID" id="81466791"/>
<organism evidence="1 2">
    <name type="scientific">Penicillium concentricum</name>
    <dbReference type="NCBI Taxonomy" id="293559"/>
    <lineage>
        <taxon>Eukaryota</taxon>
        <taxon>Fungi</taxon>
        <taxon>Dikarya</taxon>
        <taxon>Ascomycota</taxon>
        <taxon>Pezizomycotina</taxon>
        <taxon>Eurotiomycetes</taxon>
        <taxon>Eurotiomycetidae</taxon>
        <taxon>Eurotiales</taxon>
        <taxon>Aspergillaceae</taxon>
        <taxon>Penicillium</taxon>
    </lineage>
</organism>
<comment type="caution">
    <text evidence="1">The sequence shown here is derived from an EMBL/GenBank/DDBJ whole genome shotgun (WGS) entry which is preliminary data.</text>
</comment>
<name>A0A9W9RKR4_9EURO</name>
<dbReference type="Proteomes" id="UP001147752">
    <property type="component" value="Unassembled WGS sequence"/>
</dbReference>
<dbReference type="AlphaFoldDB" id="A0A9W9RKR4"/>
<dbReference type="EMBL" id="JAPZBT010000004">
    <property type="protein sequence ID" value="KAJ5360694.1"/>
    <property type="molecule type" value="Genomic_DNA"/>
</dbReference>
<reference evidence="1" key="1">
    <citation type="submission" date="2022-12" db="EMBL/GenBank/DDBJ databases">
        <authorList>
            <person name="Petersen C."/>
        </authorList>
    </citation>
    <scope>NUCLEOTIDE SEQUENCE</scope>
    <source>
        <strain evidence="1">IBT 3081</strain>
    </source>
</reference>
<evidence type="ECO:0000313" key="2">
    <source>
        <dbReference type="Proteomes" id="UP001147752"/>
    </source>
</evidence>
<keyword evidence="2" id="KW-1185">Reference proteome</keyword>
<evidence type="ECO:0000313" key="1">
    <source>
        <dbReference type="EMBL" id="KAJ5360694.1"/>
    </source>
</evidence>
<dbReference type="RefSeq" id="XP_056576180.1">
    <property type="nucleotide sequence ID" value="XM_056727608.1"/>
</dbReference>
<dbReference type="OrthoDB" id="408373at2759"/>
<protein>
    <submittedName>
        <fullName evidence="1">Uncharacterized protein</fullName>
    </submittedName>
</protein>
<accession>A0A9W9RKR4</accession>
<sequence>MKVEVGPSSIVSSVSLYKIKLIKKKGDYVHAEGTGDVGWQDLTIEEQEKWNHTTMAHLACGILR</sequence>
<proteinExistence type="predicted"/>